<accession>W5JNX4</accession>
<dbReference type="EMBL" id="ADMH02000946">
    <property type="protein sequence ID" value="ETN64595.1"/>
    <property type="molecule type" value="Genomic_DNA"/>
</dbReference>
<dbReference type="VEuPathDB" id="VectorBase:ADAC003658"/>
<dbReference type="FunCoup" id="W5JNX4">
    <property type="interactions" value="15"/>
</dbReference>
<reference evidence="2 4" key="1">
    <citation type="journal article" date="2010" name="BMC Genomics">
        <title>Combination of measures distinguishes pre-miRNAs from other stem-loops in the genome of the newly sequenced Anopheles darlingi.</title>
        <authorList>
            <person name="Mendes N.D."/>
            <person name="Freitas A.T."/>
            <person name="Vasconcelos A.T."/>
            <person name="Sagot M.F."/>
        </authorList>
    </citation>
    <scope>NUCLEOTIDE SEQUENCE</scope>
</reference>
<feature type="region of interest" description="Disordered" evidence="1">
    <location>
        <begin position="365"/>
        <end position="386"/>
    </location>
</feature>
<dbReference type="SUPFAM" id="SSF57184">
    <property type="entry name" value="Growth factor receptor domain"/>
    <property type="match status" value="1"/>
</dbReference>
<dbReference type="eggNOG" id="ENOG502S7GZ">
    <property type="taxonomic scope" value="Eukaryota"/>
</dbReference>
<gene>
    <name evidence="2" type="ORF">AND_003658</name>
</gene>
<evidence type="ECO:0000256" key="1">
    <source>
        <dbReference type="SAM" id="MobiDB-lite"/>
    </source>
</evidence>
<reference evidence="2" key="3">
    <citation type="journal article" date="2013" name="Nucleic Acids Res.">
        <title>The genome of Anopheles darlingi, the main neotropical malaria vector.</title>
        <authorList>
            <person name="Marinotti O."/>
            <person name="Cerqueira G.C."/>
            <person name="de Almeida L.G."/>
            <person name="Ferro M.I."/>
            <person name="Loreto E.L."/>
            <person name="Zaha A."/>
            <person name="Teixeira S.M."/>
            <person name="Wespiser A.R."/>
            <person name="Almeida E Silva A."/>
            <person name="Schlindwein A.D."/>
            <person name="Pacheco A.C."/>
            <person name="Silva A.L."/>
            <person name="Graveley B.R."/>
            <person name="Walenz B.P."/>
            <person name="Lima Bde A."/>
            <person name="Ribeiro C.A."/>
            <person name="Nunes-Silva C.G."/>
            <person name="de Carvalho C.R."/>
            <person name="Soares C.M."/>
            <person name="de Menezes C.B."/>
            <person name="Matiolli C."/>
            <person name="Caffrey D."/>
            <person name="Araujo D.A."/>
            <person name="de Oliveira D.M."/>
            <person name="Golenbock D."/>
            <person name="Grisard E.C."/>
            <person name="Fantinatti-Garboggini F."/>
            <person name="de Carvalho F.M."/>
            <person name="Barcellos F.G."/>
            <person name="Prosdocimi F."/>
            <person name="May G."/>
            <person name="Azevedo Junior G.M."/>
            <person name="Guimaraes G.M."/>
            <person name="Goldman G.H."/>
            <person name="Padilha I.Q."/>
            <person name="Batista Jda S."/>
            <person name="Ferro J.A."/>
            <person name="Ribeiro J.M."/>
            <person name="Fietto J.L."/>
            <person name="Dabbas K.M."/>
            <person name="Cerdeira L."/>
            <person name="Agnez-Lima L.F."/>
            <person name="Brocchi M."/>
            <person name="de Carvalho M.O."/>
            <person name="Teixeira Mde M."/>
            <person name="Diniz Maia Mde M."/>
            <person name="Goldman M.H."/>
            <person name="Cruz Schneider M.P."/>
            <person name="Felipe M.S."/>
            <person name="Hungria M."/>
            <person name="Nicolas M.F."/>
            <person name="Pereira M."/>
            <person name="Montes M.A."/>
            <person name="Cantao M.E."/>
            <person name="Vincentz M."/>
            <person name="Rafael M.S."/>
            <person name="Silverman N."/>
            <person name="Stoco P.H."/>
            <person name="Souza R.C."/>
            <person name="Vicentini R."/>
            <person name="Gazzinelli R.T."/>
            <person name="Neves Rde O."/>
            <person name="Silva R."/>
            <person name="Astolfi-Filho S."/>
            <person name="Maciel T.E."/>
            <person name="Urmenyi T.P."/>
            <person name="Tadei W.P."/>
            <person name="Camargo E.P."/>
            <person name="de Vasconcelos A.T."/>
        </authorList>
    </citation>
    <scope>NUCLEOTIDE SEQUENCE</scope>
</reference>
<dbReference type="Gene3D" id="4.10.40.20">
    <property type="match status" value="1"/>
</dbReference>
<dbReference type="InterPro" id="IPR009030">
    <property type="entry name" value="Growth_fac_rcpt_cys_sf"/>
</dbReference>
<evidence type="ECO:0000313" key="2">
    <source>
        <dbReference type="EMBL" id="ETN64595.1"/>
    </source>
</evidence>
<dbReference type="EnsemblMetazoa" id="ADAC003658-RA">
    <property type="protein sequence ID" value="ADAC003658-PA"/>
    <property type="gene ID" value="ADAC003658"/>
</dbReference>
<organism evidence="2">
    <name type="scientific">Anopheles darlingi</name>
    <name type="common">Mosquito</name>
    <dbReference type="NCBI Taxonomy" id="43151"/>
    <lineage>
        <taxon>Eukaryota</taxon>
        <taxon>Metazoa</taxon>
        <taxon>Ecdysozoa</taxon>
        <taxon>Arthropoda</taxon>
        <taxon>Hexapoda</taxon>
        <taxon>Insecta</taxon>
        <taxon>Pterygota</taxon>
        <taxon>Neoptera</taxon>
        <taxon>Endopterygota</taxon>
        <taxon>Diptera</taxon>
        <taxon>Nematocera</taxon>
        <taxon>Culicoidea</taxon>
        <taxon>Culicidae</taxon>
        <taxon>Anophelinae</taxon>
        <taxon>Anopheles</taxon>
    </lineage>
</organism>
<dbReference type="HOGENOM" id="CLU_600233_0_0_1"/>
<dbReference type="AlphaFoldDB" id="W5JNX4"/>
<keyword evidence="4" id="KW-1185">Reference proteome</keyword>
<reference evidence="3" key="4">
    <citation type="submission" date="2015-06" db="UniProtKB">
        <authorList>
            <consortium name="EnsemblMetazoa"/>
        </authorList>
    </citation>
    <scope>IDENTIFICATION</scope>
</reference>
<sequence length="456" mass="50458">MGEKMGKVLAAILALNGSISTINFSIKLLIYCLMVLNVKTFGLKCVCNPDECDIIRPEDCPGQGYIVWDPCNEFLISPKPKGEAKIFSQKLRGPSDVPNTKKTPKRDSFMAPATPRVDAMHAPLGHWDWEFSASWQLLDHLSGKSRCCKVCARTVGEACGGPGGFSGTCEPPLSCVSKPPVGGSGVCMGARLPARHCRKLPLSTWCCAGDRFHGHTTLGATVDSQPAIQHERDDRSRVLLHMLLRQILTAGDSWYSGRRYARWNGGKNVIPVDDAGTLDVPASSYDGDRTDGSDSDCPDTVLIEPGCEIVNRKCKCWDRIRLCRSKAISKWDFKNMEECQLNIENLVKTELEFDEDYTAPPRISFESVSSHRSGGRRRKKLFQREQKAELPPPSYYLPVRTQAMMMTAADPAGTPAYTGWIAFIGSVSYTIPTFTFELTNELAPEVFDKIKTPSLH</sequence>
<dbReference type="VEuPathDB" id="VectorBase:ADAR2_007528"/>
<reference evidence="2" key="2">
    <citation type="submission" date="2010-05" db="EMBL/GenBank/DDBJ databases">
        <authorList>
            <person name="Almeida L.G."/>
            <person name="Nicolas M.F."/>
            <person name="Souza R.C."/>
            <person name="Vasconcelos A.T.R."/>
        </authorList>
    </citation>
    <scope>NUCLEOTIDE SEQUENCE</scope>
</reference>
<dbReference type="Proteomes" id="UP000000673">
    <property type="component" value="Unassembled WGS sequence"/>
</dbReference>
<evidence type="ECO:0000313" key="4">
    <source>
        <dbReference type="Proteomes" id="UP000000673"/>
    </source>
</evidence>
<protein>
    <submittedName>
        <fullName evidence="2 3">Uncharacterized protein</fullName>
    </submittedName>
</protein>
<proteinExistence type="predicted"/>
<name>W5JNX4_ANODA</name>
<evidence type="ECO:0000313" key="3">
    <source>
        <dbReference type="EnsemblMetazoa" id="ADAC003658-PA"/>
    </source>
</evidence>